<dbReference type="EMBL" id="VEVQ02000008">
    <property type="protein sequence ID" value="NHN26636.1"/>
    <property type="molecule type" value="Genomic_DNA"/>
</dbReference>
<keyword evidence="2" id="KW-0472">Membrane</keyword>
<protein>
    <submittedName>
        <fullName evidence="3">Uncharacterized protein</fullName>
    </submittedName>
</protein>
<name>A0ABX0IX53_9FLAO</name>
<feature type="repeat" description="TPR" evidence="1">
    <location>
        <begin position="555"/>
        <end position="588"/>
    </location>
</feature>
<dbReference type="Proteomes" id="UP000817854">
    <property type="component" value="Unassembled WGS sequence"/>
</dbReference>
<reference evidence="4" key="1">
    <citation type="submission" date="2019-05" db="EMBL/GenBank/DDBJ databases">
        <title>Flavobacterium profundi sp. nov., isolated from a deep-sea seamount.</title>
        <authorList>
            <person name="Zhang D.-C."/>
        </authorList>
    </citation>
    <scope>NUCLEOTIDE SEQUENCE [LARGE SCALE GENOMIC DNA]</scope>
    <source>
        <strain evidence="4">EC11</strain>
    </source>
</reference>
<keyword evidence="1" id="KW-0802">TPR repeat</keyword>
<evidence type="ECO:0000256" key="1">
    <source>
        <dbReference type="PROSITE-ProRule" id="PRU00339"/>
    </source>
</evidence>
<accession>A0ABX0IX53</accession>
<feature type="transmembrane region" description="Helical" evidence="2">
    <location>
        <begin position="20"/>
        <end position="41"/>
    </location>
</feature>
<gene>
    <name evidence="3" type="ORF">FIA58_013200</name>
</gene>
<evidence type="ECO:0000256" key="2">
    <source>
        <dbReference type="SAM" id="Phobius"/>
    </source>
</evidence>
<keyword evidence="2" id="KW-0812">Transmembrane</keyword>
<dbReference type="SMART" id="SM00028">
    <property type="entry name" value="TPR"/>
    <property type="match status" value="3"/>
</dbReference>
<dbReference type="InterPro" id="IPR019734">
    <property type="entry name" value="TPR_rpt"/>
</dbReference>
<comment type="caution">
    <text evidence="3">The sequence shown here is derived from an EMBL/GenBank/DDBJ whole genome shotgun (WGS) entry which is preliminary data.</text>
</comment>
<sequence length="631" mass="74927">MNSYKQYKKIEPPYLSYEYLFFPVLPLLLIAVLSYISLYFFGLTFTSLLYVIGVLFMNAFYHALKHATPNGGGYKSTSIASLLPSYFFILFLLFFTNIGTYLFVIYQETNIFHATIFYIWLFIVLGFPIIYYAFKFATYYQLIYSQALQFTNVCIKINYDPEFLIKIDEIHFINYTKKRIAKYTLKKNREFESQKTLESLNIAKRNEILFSPAFSERMYVPVNTNLVKIAYYSISEDTYYQDEIVFPYDQLIFEENKYPLNKSKILRGKKTEPLSITIHENGKIKIFTGSELLLETTLKKDNLKTENSSEYKEIIEPYQNRKTSSTLLLDNETRERIKTRQEIREKPFNWTLNLNLSHNHLICVYDCNNKESLRSRFTDIETKQSILQNSLPRKILFYCDTFNRTKWLEIAIDTEKLYKILNEKKCTYFEINLTIDIQDSLILLELKIDNQFIEFPYWEKTIIHDSLLDIQLKIKEKKKIEQKNVVYSKIYELMQKKEYSKAEELCKKSIKENPTDGMLYFYEARLLFYIHGKKACYDKEAYFIERTSHDTKALAHIYNNYGCLLDEDLDYKKALSYFEKANELAPEMAIYVANKAEIHYKLKNRKKAISFAKEAQEKGDTSEIVKEILKK</sequence>
<dbReference type="InterPro" id="IPR011990">
    <property type="entry name" value="TPR-like_helical_dom_sf"/>
</dbReference>
<dbReference type="RefSeq" id="WP_140962953.1">
    <property type="nucleotide sequence ID" value="NZ_VEVQ02000008.1"/>
</dbReference>
<proteinExistence type="predicted"/>
<dbReference type="Gene3D" id="1.25.40.10">
    <property type="entry name" value="Tetratricopeptide repeat domain"/>
    <property type="match status" value="1"/>
</dbReference>
<keyword evidence="4" id="KW-1185">Reference proteome</keyword>
<dbReference type="PROSITE" id="PS50005">
    <property type="entry name" value="TPR"/>
    <property type="match status" value="1"/>
</dbReference>
<evidence type="ECO:0000313" key="3">
    <source>
        <dbReference type="EMBL" id="NHN26636.1"/>
    </source>
</evidence>
<feature type="transmembrane region" description="Helical" evidence="2">
    <location>
        <begin position="85"/>
        <end position="105"/>
    </location>
</feature>
<organism evidence="3 4">
    <name type="scientific">Flavobacterium jejuense</name>
    <dbReference type="NCBI Taxonomy" id="1544455"/>
    <lineage>
        <taxon>Bacteria</taxon>
        <taxon>Pseudomonadati</taxon>
        <taxon>Bacteroidota</taxon>
        <taxon>Flavobacteriia</taxon>
        <taxon>Flavobacteriales</taxon>
        <taxon>Flavobacteriaceae</taxon>
        <taxon>Flavobacterium</taxon>
    </lineage>
</organism>
<reference evidence="3 4" key="2">
    <citation type="submission" date="2020-02" db="EMBL/GenBank/DDBJ databases">
        <title>Flavobacterium profundi sp. nov., isolated from a deep-sea seamount.</title>
        <authorList>
            <person name="Zhang D.-C."/>
        </authorList>
    </citation>
    <scope>NUCLEOTIDE SEQUENCE [LARGE SCALE GENOMIC DNA]</scope>
    <source>
        <strain evidence="3 4">EC11</strain>
    </source>
</reference>
<feature type="transmembrane region" description="Helical" evidence="2">
    <location>
        <begin position="47"/>
        <end position="64"/>
    </location>
</feature>
<keyword evidence="2" id="KW-1133">Transmembrane helix</keyword>
<feature type="transmembrane region" description="Helical" evidence="2">
    <location>
        <begin position="111"/>
        <end position="134"/>
    </location>
</feature>
<dbReference type="SUPFAM" id="SSF81901">
    <property type="entry name" value="HCP-like"/>
    <property type="match status" value="1"/>
</dbReference>
<evidence type="ECO:0000313" key="4">
    <source>
        <dbReference type="Proteomes" id="UP000817854"/>
    </source>
</evidence>